<organism evidence="1 2">
    <name type="scientific">Adiantum capillus-veneris</name>
    <name type="common">Maidenhair fern</name>
    <dbReference type="NCBI Taxonomy" id="13818"/>
    <lineage>
        <taxon>Eukaryota</taxon>
        <taxon>Viridiplantae</taxon>
        <taxon>Streptophyta</taxon>
        <taxon>Embryophyta</taxon>
        <taxon>Tracheophyta</taxon>
        <taxon>Polypodiopsida</taxon>
        <taxon>Polypodiidae</taxon>
        <taxon>Polypodiales</taxon>
        <taxon>Pteridineae</taxon>
        <taxon>Pteridaceae</taxon>
        <taxon>Vittarioideae</taxon>
        <taxon>Adiantum</taxon>
    </lineage>
</organism>
<comment type="caution">
    <text evidence="1">The sequence shown here is derived from an EMBL/GenBank/DDBJ whole genome shotgun (WGS) entry which is preliminary data.</text>
</comment>
<evidence type="ECO:0000313" key="2">
    <source>
        <dbReference type="Proteomes" id="UP000886520"/>
    </source>
</evidence>
<name>A0A9D4ZJ15_ADICA</name>
<proteinExistence type="predicted"/>
<reference evidence="1" key="1">
    <citation type="submission" date="2021-01" db="EMBL/GenBank/DDBJ databases">
        <title>Adiantum capillus-veneris genome.</title>
        <authorList>
            <person name="Fang Y."/>
            <person name="Liao Q."/>
        </authorList>
    </citation>
    <scope>NUCLEOTIDE SEQUENCE</scope>
    <source>
        <strain evidence="1">H3</strain>
        <tissue evidence="1">Leaf</tissue>
    </source>
</reference>
<dbReference type="AlphaFoldDB" id="A0A9D4ZJ15"/>
<dbReference type="Proteomes" id="UP000886520">
    <property type="component" value="Chromosome 10"/>
</dbReference>
<protein>
    <submittedName>
        <fullName evidence="1">Uncharacterized protein</fullName>
    </submittedName>
</protein>
<gene>
    <name evidence="1" type="ORF">GOP47_0010762</name>
</gene>
<accession>A0A9D4ZJ15</accession>
<evidence type="ECO:0000313" key="1">
    <source>
        <dbReference type="EMBL" id="KAI5074801.1"/>
    </source>
</evidence>
<sequence>MHASESGDALMGEKTHNELLGETLIQSLFFLITARFHKNTSLVIYRAYVLWVNRCLAVRGRLADYQESAEIEGMHTTLITAMLPTNSLPLLLDGSRYT</sequence>
<keyword evidence="2" id="KW-1185">Reference proteome</keyword>
<dbReference type="EMBL" id="JABFUD020000010">
    <property type="protein sequence ID" value="KAI5074801.1"/>
    <property type="molecule type" value="Genomic_DNA"/>
</dbReference>